<organism evidence="2 3">
    <name type="scientific">Dendrobium nobile</name>
    <name type="common">Orchid</name>
    <dbReference type="NCBI Taxonomy" id="94219"/>
    <lineage>
        <taxon>Eukaryota</taxon>
        <taxon>Viridiplantae</taxon>
        <taxon>Streptophyta</taxon>
        <taxon>Embryophyta</taxon>
        <taxon>Tracheophyta</taxon>
        <taxon>Spermatophyta</taxon>
        <taxon>Magnoliopsida</taxon>
        <taxon>Liliopsida</taxon>
        <taxon>Asparagales</taxon>
        <taxon>Orchidaceae</taxon>
        <taxon>Epidendroideae</taxon>
        <taxon>Malaxideae</taxon>
        <taxon>Dendrobiinae</taxon>
        <taxon>Dendrobium</taxon>
    </lineage>
</organism>
<dbReference type="SUPFAM" id="SSF56219">
    <property type="entry name" value="DNase I-like"/>
    <property type="match status" value="1"/>
</dbReference>
<keyword evidence="3" id="KW-1185">Reference proteome</keyword>
<dbReference type="InterPro" id="IPR005135">
    <property type="entry name" value="Endo/exonuclease/phosphatase"/>
</dbReference>
<dbReference type="PANTHER" id="PTHR35218">
    <property type="entry name" value="RNASE H DOMAIN-CONTAINING PROTEIN"/>
    <property type="match status" value="1"/>
</dbReference>
<dbReference type="AlphaFoldDB" id="A0A8T3AIA5"/>
<gene>
    <name evidence="2" type="ORF">KFK09_022334</name>
</gene>
<dbReference type="GO" id="GO:0003824">
    <property type="term" value="F:catalytic activity"/>
    <property type="evidence" value="ECO:0007669"/>
    <property type="project" value="InterPro"/>
</dbReference>
<accession>A0A8T3AIA5</accession>
<dbReference type="EMBL" id="JAGYWB010000016">
    <property type="protein sequence ID" value="KAI0496027.1"/>
    <property type="molecule type" value="Genomic_DNA"/>
</dbReference>
<feature type="domain" description="Endonuclease/exonuclease/phosphatase" evidence="1">
    <location>
        <begin position="8"/>
        <end position="121"/>
    </location>
</feature>
<dbReference type="Proteomes" id="UP000829196">
    <property type="component" value="Unassembled WGS sequence"/>
</dbReference>
<reference evidence="2" key="1">
    <citation type="journal article" date="2022" name="Front. Genet.">
        <title>Chromosome-Scale Assembly of the Dendrobium nobile Genome Provides Insights Into the Molecular Mechanism of the Biosynthesis of the Medicinal Active Ingredient of Dendrobium.</title>
        <authorList>
            <person name="Xu Q."/>
            <person name="Niu S.-C."/>
            <person name="Li K.-L."/>
            <person name="Zheng P.-J."/>
            <person name="Zhang X.-J."/>
            <person name="Jia Y."/>
            <person name="Liu Y."/>
            <person name="Niu Y.-X."/>
            <person name="Yu L.-H."/>
            <person name="Chen D.-F."/>
            <person name="Zhang G.-Q."/>
        </authorList>
    </citation>
    <scope>NUCLEOTIDE SEQUENCE</scope>
    <source>
        <tissue evidence="2">Leaf</tissue>
    </source>
</reference>
<dbReference type="SMR" id="A0A8T3AIA5"/>
<dbReference type="Pfam" id="PF03372">
    <property type="entry name" value="Exo_endo_phos"/>
    <property type="match status" value="1"/>
</dbReference>
<dbReference type="PANTHER" id="PTHR35218:SF7">
    <property type="entry name" value="ENDONUCLEASE_EXONUCLEASE_PHOSPHATASE"/>
    <property type="match status" value="1"/>
</dbReference>
<protein>
    <recommendedName>
        <fullName evidence="1">Endonuclease/exonuclease/phosphatase domain-containing protein</fullName>
    </recommendedName>
</protein>
<comment type="caution">
    <text evidence="2">The sequence shown here is derived from an EMBL/GenBank/DDBJ whole genome shotgun (WGS) entry which is preliminary data.</text>
</comment>
<proteinExistence type="predicted"/>
<dbReference type="OrthoDB" id="1932741at2759"/>
<dbReference type="InterPro" id="IPR036691">
    <property type="entry name" value="Endo/exonu/phosph_ase_sf"/>
</dbReference>
<dbReference type="Gene3D" id="3.60.10.10">
    <property type="entry name" value="Endonuclease/exonuclease/phosphatase"/>
    <property type="match status" value="1"/>
</dbReference>
<sequence>MSLPAIAAWNVRGFNNPVKAKLCKDLIASYGLKFLCILEAKIQPHVTIWLKWDSSQISFSPLFTSSQVVHGILDAGSLPPIYLSVVYAANELVDRKALWDNLLGFAGMMDHPWIVMGDFNCCRYEGKKLAGIRCRLIDWGSSTILFLELVYRTLLLLGCFIRGITKEVITLFIASWIVCW</sequence>
<evidence type="ECO:0000313" key="2">
    <source>
        <dbReference type="EMBL" id="KAI0496027.1"/>
    </source>
</evidence>
<evidence type="ECO:0000313" key="3">
    <source>
        <dbReference type="Proteomes" id="UP000829196"/>
    </source>
</evidence>
<name>A0A8T3AIA5_DENNO</name>
<evidence type="ECO:0000259" key="1">
    <source>
        <dbReference type="Pfam" id="PF03372"/>
    </source>
</evidence>